<dbReference type="Proteomes" id="UP000032515">
    <property type="component" value="Unassembled WGS sequence"/>
</dbReference>
<organism evidence="2 3">
    <name type="scientific">Rhodopseudomonas palustris</name>
    <dbReference type="NCBI Taxonomy" id="1076"/>
    <lineage>
        <taxon>Bacteria</taxon>
        <taxon>Pseudomonadati</taxon>
        <taxon>Pseudomonadota</taxon>
        <taxon>Alphaproteobacteria</taxon>
        <taxon>Hyphomicrobiales</taxon>
        <taxon>Nitrobacteraceae</taxon>
        <taxon>Rhodopseudomonas</taxon>
    </lineage>
</organism>
<evidence type="ECO:0000259" key="1">
    <source>
        <dbReference type="Pfam" id="PF07883"/>
    </source>
</evidence>
<evidence type="ECO:0000313" key="2">
    <source>
        <dbReference type="EMBL" id="KIZ39980.1"/>
    </source>
</evidence>
<gene>
    <name evidence="2" type="ORF">OO17_18900</name>
</gene>
<dbReference type="OrthoDB" id="287220at2"/>
<dbReference type="InterPro" id="IPR011051">
    <property type="entry name" value="RmlC_Cupin_sf"/>
</dbReference>
<dbReference type="InterPro" id="IPR013096">
    <property type="entry name" value="Cupin_2"/>
</dbReference>
<dbReference type="CDD" id="cd02236">
    <property type="entry name" value="cupin_CV2614-like"/>
    <property type="match status" value="1"/>
</dbReference>
<feature type="domain" description="Cupin type-2" evidence="1">
    <location>
        <begin position="60"/>
        <end position="129"/>
    </location>
</feature>
<dbReference type="PROSITE" id="PS51257">
    <property type="entry name" value="PROKAR_LIPOPROTEIN"/>
    <property type="match status" value="1"/>
</dbReference>
<accession>A0A0D7EHJ6</accession>
<comment type="caution">
    <text evidence="2">The sequence shown here is derived from an EMBL/GenBank/DDBJ whole genome shotgun (WGS) entry which is preliminary data.</text>
</comment>
<dbReference type="SUPFAM" id="SSF51182">
    <property type="entry name" value="RmlC-like cupins"/>
    <property type="match status" value="1"/>
</dbReference>
<protein>
    <recommendedName>
        <fullName evidence="1">Cupin type-2 domain-containing protein</fullName>
    </recommendedName>
</protein>
<evidence type="ECO:0000313" key="3">
    <source>
        <dbReference type="Proteomes" id="UP000032515"/>
    </source>
</evidence>
<name>A0A0D7EHJ6_RHOPL</name>
<dbReference type="Pfam" id="PF07883">
    <property type="entry name" value="Cupin_2"/>
    <property type="match status" value="1"/>
</dbReference>
<dbReference type="AlphaFoldDB" id="A0A0D7EHJ6"/>
<proteinExistence type="predicted"/>
<dbReference type="EMBL" id="JXXE01000384">
    <property type="protein sequence ID" value="KIZ39980.1"/>
    <property type="molecule type" value="Genomic_DNA"/>
</dbReference>
<sequence length="142" mass="14770">MRHNNPAMALAVLACATDAPVATRAAPHGYPAVPLLSTGTTILGETIHYPAGEAHVTAAIVTLGVGERTILHKHEVPLFAYILEGELTVDYGAYGTRVYRQGDSVIEAMGVAHVGINTGPTPARVLGVYMGATGLKDVTPVN</sequence>
<reference evidence="2 3" key="1">
    <citation type="submission" date="2014-11" db="EMBL/GenBank/DDBJ databases">
        <title>Genomics and ecophysiology of heterotrophic nitrogen fixing bacteria isolated from estuarine surface water.</title>
        <authorList>
            <person name="Bentzon-Tilia M."/>
            <person name="Severin I."/>
            <person name="Hansen L.H."/>
            <person name="Riemann L."/>
        </authorList>
    </citation>
    <scope>NUCLEOTIDE SEQUENCE [LARGE SCALE GENOMIC DNA]</scope>
    <source>
        <strain evidence="2 3">BAL398</strain>
    </source>
</reference>
<dbReference type="RefSeq" id="WP_044414512.1">
    <property type="nucleotide sequence ID" value="NZ_JXXE01000384.1"/>
</dbReference>
<dbReference type="Gene3D" id="2.60.120.10">
    <property type="entry name" value="Jelly Rolls"/>
    <property type="match status" value="1"/>
</dbReference>
<dbReference type="PATRIC" id="fig|1076.23.peg.4292"/>
<dbReference type="InterPro" id="IPR014710">
    <property type="entry name" value="RmlC-like_jellyroll"/>
</dbReference>